<feature type="domain" description="Response regulatory" evidence="2">
    <location>
        <begin position="5"/>
        <end position="116"/>
    </location>
</feature>
<sequence>MKQLQCIIADDEPIARQILESYIKEIPNLELIASCKNAFEVIEVLQTKAADILFLDINMPKMSGLSLLKSLQQKPEVIITTAYPEHAVEGFELSVTDYLLKPFSLERFFQAIQKVKNNVPAYPEISPSINQKISQAIIVKSDKKIIKVNVDDIFYVEAYGNYIKIFSDKMILTQQTLTEFLKKLPETFIRIHKSFVVNFDKLKLIDGNQFVLQNETKLPIGKSYRKMVIDKINQI</sequence>
<dbReference type="SUPFAM" id="SSF52172">
    <property type="entry name" value="CheY-like"/>
    <property type="match status" value="1"/>
</dbReference>
<organism evidence="4 5">
    <name type="scientific">Aquimarina algicola</name>
    <dbReference type="NCBI Taxonomy" id="2589995"/>
    <lineage>
        <taxon>Bacteria</taxon>
        <taxon>Pseudomonadati</taxon>
        <taxon>Bacteroidota</taxon>
        <taxon>Flavobacteriia</taxon>
        <taxon>Flavobacteriales</taxon>
        <taxon>Flavobacteriaceae</taxon>
        <taxon>Aquimarina</taxon>
    </lineage>
</organism>
<dbReference type="InterPro" id="IPR011006">
    <property type="entry name" value="CheY-like_superfamily"/>
</dbReference>
<dbReference type="Gene3D" id="3.40.50.2300">
    <property type="match status" value="1"/>
</dbReference>
<dbReference type="GO" id="GO:0000156">
    <property type="term" value="F:phosphorelay response regulator activity"/>
    <property type="evidence" value="ECO:0007669"/>
    <property type="project" value="InterPro"/>
</dbReference>
<feature type="modified residue" description="4-aspartylphosphate" evidence="1">
    <location>
        <position position="56"/>
    </location>
</feature>
<dbReference type="Gene3D" id="2.40.50.1020">
    <property type="entry name" value="LytTr DNA-binding domain"/>
    <property type="match status" value="1"/>
</dbReference>
<dbReference type="EMBL" id="VFWZ01000002">
    <property type="protein sequence ID" value="TPN87739.1"/>
    <property type="molecule type" value="Genomic_DNA"/>
</dbReference>
<reference evidence="4 5" key="1">
    <citation type="submission" date="2019-06" db="EMBL/GenBank/DDBJ databases">
        <authorList>
            <person name="Meng X."/>
        </authorList>
    </citation>
    <scope>NUCLEOTIDE SEQUENCE [LARGE SCALE GENOMIC DNA]</scope>
    <source>
        <strain evidence="4 5">M625</strain>
    </source>
</reference>
<dbReference type="InterPro" id="IPR001789">
    <property type="entry name" value="Sig_transdc_resp-reg_receiver"/>
</dbReference>
<dbReference type="InterPro" id="IPR007492">
    <property type="entry name" value="LytTR_DNA-bd_dom"/>
</dbReference>
<evidence type="ECO:0000313" key="5">
    <source>
        <dbReference type="Proteomes" id="UP000315540"/>
    </source>
</evidence>
<proteinExistence type="predicted"/>
<dbReference type="AlphaFoldDB" id="A0A504JLT3"/>
<feature type="domain" description="HTH LytTR-type" evidence="3">
    <location>
        <begin position="137"/>
        <end position="234"/>
    </location>
</feature>
<dbReference type="InterPro" id="IPR046947">
    <property type="entry name" value="LytR-like"/>
</dbReference>
<dbReference type="SMART" id="SM00448">
    <property type="entry name" value="REC"/>
    <property type="match status" value="1"/>
</dbReference>
<dbReference type="GO" id="GO:0003677">
    <property type="term" value="F:DNA binding"/>
    <property type="evidence" value="ECO:0007669"/>
    <property type="project" value="InterPro"/>
</dbReference>
<gene>
    <name evidence="4" type="ORF">FHK87_09180</name>
</gene>
<evidence type="ECO:0000259" key="3">
    <source>
        <dbReference type="PROSITE" id="PS50930"/>
    </source>
</evidence>
<comment type="caution">
    <text evidence="4">The sequence shown here is derived from an EMBL/GenBank/DDBJ whole genome shotgun (WGS) entry which is preliminary data.</text>
</comment>
<dbReference type="PROSITE" id="PS50930">
    <property type="entry name" value="HTH_LYTTR"/>
    <property type="match status" value="1"/>
</dbReference>
<evidence type="ECO:0000256" key="1">
    <source>
        <dbReference type="PROSITE-ProRule" id="PRU00169"/>
    </source>
</evidence>
<accession>A0A504JLT3</accession>
<name>A0A504JLT3_9FLAO</name>
<evidence type="ECO:0000259" key="2">
    <source>
        <dbReference type="PROSITE" id="PS50110"/>
    </source>
</evidence>
<dbReference type="PANTHER" id="PTHR37299">
    <property type="entry name" value="TRANSCRIPTIONAL REGULATOR-RELATED"/>
    <property type="match status" value="1"/>
</dbReference>
<protein>
    <submittedName>
        <fullName evidence="4">Response regulator transcription factor</fullName>
    </submittedName>
</protein>
<dbReference type="Pfam" id="PF00072">
    <property type="entry name" value="Response_reg"/>
    <property type="match status" value="1"/>
</dbReference>
<evidence type="ECO:0000313" key="4">
    <source>
        <dbReference type="EMBL" id="TPN87739.1"/>
    </source>
</evidence>
<keyword evidence="1" id="KW-0597">Phosphoprotein</keyword>
<keyword evidence="5" id="KW-1185">Reference proteome</keyword>
<dbReference type="Proteomes" id="UP000315540">
    <property type="component" value="Unassembled WGS sequence"/>
</dbReference>
<dbReference type="PROSITE" id="PS50110">
    <property type="entry name" value="RESPONSE_REGULATORY"/>
    <property type="match status" value="1"/>
</dbReference>
<dbReference type="PANTHER" id="PTHR37299:SF1">
    <property type="entry name" value="STAGE 0 SPORULATION PROTEIN A HOMOLOG"/>
    <property type="match status" value="1"/>
</dbReference>
<dbReference type="RefSeq" id="WP_140592379.1">
    <property type="nucleotide sequence ID" value="NZ_VFWZ01000002.1"/>
</dbReference>
<dbReference type="OrthoDB" id="2168082at2"/>
<dbReference type="Pfam" id="PF04397">
    <property type="entry name" value="LytTR"/>
    <property type="match status" value="1"/>
</dbReference>
<dbReference type="SMART" id="SM00850">
    <property type="entry name" value="LytTR"/>
    <property type="match status" value="1"/>
</dbReference>